<dbReference type="SUPFAM" id="SSF54928">
    <property type="entry name" value="RNA-binding domain, RBD"/>
    <property type="match status" value="1"/>
</dbReference>
<evidence type="ECO:0000259" key="2">
    <source>
        <dbReference type="Pfam" id="PF00076"/>
    </source>
</evidence>
<dbReference type="GO" id="GO:0003723">
    <property type="term" value="F:RNA binding"/>
    <property type="evidence" value="ECO:0007669"/>
    <property type="project" value="InterPro"/>
</dbReference>
<gene>
    <name evidence="3" type="ORF">B0H15DRAFT_803103</name>
</gene>
<organism evidence="3 4">
    <name type="scientific">Mycena belliarum</name>
    <dbReference type="NCBI Taxonomy" id="1033014"/>
    <lineage>
        <taxon>Eukaryota</taxon>
        <taxon>Fungi</taxon>
        <taxon>Dikarya</taxon>
        <taxon>Basidiomycota</taxon>
        <taxon>Agaricomycotina</taxon>
        <taxon>Agaricomycetes</taxon>
        <taxon>Agaricomycetidae</taxon>
        <taxon>Agaricales</taxon>
        <taxon>Marasmiineae</taxon>
        <taxon>Mycenaceae</taxon>
        <taxon>Mycena</taxon>
    </lineage>
</organism>
<reference evidence="3" key="1">
    <citation type="submission" date="2023-03" db="EMBL/GenBank/DDBJ databases">
        <title>Massive genome expansion in bonnet fungi (Mycena s.s.) driven by repeated elements and novel gene families across ecological guilds.</title>
        <authorList>
            <consortium name="Lawrence Berkeley National Laboratory"/>
            <person name="Harder C.B."/>
            <person name="Miyauchi S."/>
            <person name="Viragh M."/>
            <person name="Kuo A."/>
            <person name="Thoen E."/>
            <person name="Andreopoulos B."/>
            <person name="Lu D."/>
            <person name="Skrede I."/>
            <person name="Drula E."/>
            <person name="Henrissat B."/>
            <person name="Morin E."/>
            <person name="Kohler A."/>
            <person name="Barry K."/>
            <person name="LaButti K."/>
            <person name="Morin E."/>
            <person name="Salamov A."/>
            <person name="Lipzen A."/>
            <person name="Mereny Z."/>
            <person name="Hegedus B."/>
            <person name="Baldrian P."/>
            <person name="Stursova M."/>
            <person name="Weitz H."/>
            <person name="Taylor A."/>
            <person name="Grigoriev I.V."/>
            <person name="Nagy L.G."/>
            <person name="Martin F."/>
            <person name="Kauserud H."/>
        </authorList>
    </citation>
    <scope>NUCLEOTIDE SEQUENCE</scope>
    <source>
        <strain evidence="3">CBHHK173m</strain>
    </source>
</reference>
<feature type="compositionally biased region" description="Acidic residues" evidence="1">
    <location>
        <begin position="167"/>
        <end position="197"/>
    </location>
</feature>
<keyword evidence="4" id="KW-1185">Reference proteome</keyword>
<feature type="region of interest" description="Disordered" evidence="1">
    <location>
        <begin position="150"/>
        <end position="203"/>
    </location>
</feature>
<dbReference type="InterPro" id="IPR012677">
    <property type="entry name" value="Nucleotide-bd_a/b_plait_sf"/>
</dbReference>
<sequence length="215" mass="24095">MVLNKTRAQPRGPALENPWVYVGNIHNGIKEYHLKVIFQRIAPVKSVEMRFSGGLHHNSDEKGFRYASVHFADGYASYAALALNGTRVMDADNVKEPCISAVNTWSKHYSSALSMYASAQSRVDLENQLRNYHEDEGPSKAEFDIVETATLSSSPRTMDDTELWNPADEDDDDESYREDEDDESTEGDGSAEEEEYEGPANVVFNKDGVAFRISM</sequence>
<protein>
    <recommendedName>
        <fullName evidence="2">RRM domain-containing protein</fullName>
    </recommendedName>
</protein>
<dbReference type="EMBL" id="JARJCN010000044">
    <property type="protein sequence ID" value="KAJ7082647.1"/>
    <property type="molecule type" value="Genomic_DNA"/>
</dbReference>
<dbReference type="InterPro" id="IPR000504">
    <property type="entry name" value="RRM_dom"/>
</dbReference>
<dbReference type="AlphaFoldDB" id="A0AAD6XN22"/>
<comment type="caution">
    <text evidence="3">The sequence shown here is derived from an EMBL/GenBank/DDBJ whole genome shotgun (WGS) entry which is preliminary data.</text>
</comment>
<evidence type="ECO:0000313" key="4">
    <source>
        <dbReference type="Proteomes" id="UP001222325"/>
    </source>
</evidence>
<evidence type="ECO:0000256" key="1">
    <source>
        <dbReference type="SAM" id="MobiDB-lite"/>
    </source>
</evidence>
<dbReference type="Gene3D" id="3.30.70.330">
    <property type="match status" value="1"/>
</dbReference>
<dbReference type="CDD" id="cd00590">
    <property type="entry name" value="RRM_SF"/>
    <property type="match status" value="1"/>
</dbReference>
<dbReference type="Proteomes" id="UP001222325">
    <property type="component" value="Unassembled WGS sequence"/>
</dbReference>
<name>A0AAD6XN22_9AGAR</name>
<evidence type="ECO:0000313" key="3">
    <source>
        <dbReference type="EMBL" id="KAJ7082647.1"/>
    </source>
</evidence>
<feature type="domain" description="RRM" evidence="2">
    <location>
        <begin position="20"/>
        <end position="90"/>
    </location>
</feature>
<dbReference type="Pfam" id="PF00076">
    <property type="entry name" value="RRM_1"/>
    <property type="match status" value="1"/>
</dbReference>
<accession>A0AAD6XN22</accession>
<dbReference type="InterPro" id="IPR035979">
    <property type="entry name" value="RBD_domain_sf"/>
</dbReference>
<proteinExistence type="predicted"/>